<dbReference type="PANTHER" id="PTHR12110">
    <property type="entry name" value="HYDROXYPYRUVATE ISOMERASE"/>
    <property type="match status" value="1"/>
</dbReference>
<dbReference type="PANTHER" id="PTHR12110:SF41">
    <property type="entry name" value="INOSOSE DEHYDRATASE"/>
    <property type="match status" value="1"/>
</dbReference>
<evidence type="ECO:0000313" key="3">
    <source>
        <dbReference type="Proteomes" id="UP000192527"/>
    </source>
</evidence>
<dbReference type="SUPFAM" id="SSF51658">
    <property type="entry name" value="Xylose isomerase-like"/>
    <property type="match status" value="1"/>
</dbReference>
<reference evidence="2 3" key="1">
    <citation type="submission" date="2017-04" db="EMBL/GenBank/DDBJ databases">
        <title>The whole genome sequencing and assembly of Halobacillus mangrovi strain.</title>
        <authorList>
            <person name="Lee S.-J."/>
            <person name="Park M.-K."/>
            <person name="Kim J.-Y."/>
            <person name="Lee Y.-J."/>
            <person name="Yi H."/>
            <person name="Bahn Y.-S."/>
            <person name="Kim J.F."/>
            <person name="Lee D.-W."/>
        </authorList>
    </citation>
    <scope>NUCLEOTIDE SEQUENCE [LARGE SCALE GENOMIC DNA]</scope>
    <source>
        <strain evidence="2 3">KTB 131</strain>
    </source>
</reference>
<dbReference type="EMBL" id="CP020772">
    <property type="protein sequence ID" value="ARI76292.1"/>
    <property type="molecule type" value="Genomic_DNA"/>
</dbReference>
<dbReference type="InterPro" id="IPR013022">
    <property type="entry name" value="Xyl_isomerase-like_TIM-brl"/>
</dbReference>
<evidence type="ECO:0000259" key="1">
    <source>
        <dbReference type="Pfam" id="PF01261"/>
    </source>
</evidence>
<protein>
    <recommendedName>
        <fullName evidence="1">Xylose isomerase-like TIM barrel domain-containing protein</fullName>
    </recommendedName>
</protein>
<dbReference type="Proteomes" id="UP000192527">
    <property type="component" value="Chromosome"/>
</dbReference>
<proteinExistence type="predicted"/>
<dbReference type="AlphaFoldDB" id="A0A1W5ZSM3"/>
<dbReference type="Gene3D" id="3.20.20.150">
    <property type="entry name" value="Divalent-metal-dependent TIM barrel enzymes"/>
    <property type="match status" value="1"/>
</dbReference>
<evidence type="ECO:0000313" key="2">
    <source>
        <dbReference type="EMBL" id="ARI76292.1"/>
    </source>
</evidence>
<dbReference type="Pfam" id="PF01261">
    <property type="entry name" value="AP_endonuc_2"/>
    <property type="match status" value="1"/>
</dbReference>
<dbReference type="RefSeq" id="WP_085028680.1">
    <property type="nucleotide sequence ID" value="NZ_CP020772.1"/>
</dbReference>
<name>A0A1W5ZSM3_9BACI</name>
<gene>
    <name evidence="2" type="ORF">HM131_05330</name>
</gene>
<accession>A0A1W5ZSM3</accession>
<dbReference type="OrthoDB" id="9798407at2"/>
<dbReference type="InterPro" id="IPR036237">
    <property type="entry name" value="Xyl_isomerase-like_sf"/>
</dbReference>
<sequence>MIGLQLYSLKELTEKDFLGTLKRVGEAGYDGVEFAGYYGTSSRTLNEALEEYGLKTVGSHIGIEDLEENLDRVMDYSLEIGNPSIICPGLPEEYRNSADAYKRMAELFNRVGERCKENGLVFGYHNHDFEFQTIEEKTGLQYLIDETEKDLVFFELDTYWAEVCGVRSVDLIKQLKNRCKWLHLKDMNNWKEKRNVEVGSGIMNFPEIVSAGQSQGVEWYTVEQEAFDIDQMESVEISLRYLRGIL</sequence>
<keyword evidence="3" id="KW-1185">Reference proteome</keyword>
<dbReference type="InterPro" id="IPR050312">
    <property type="entry name" value="IolE/XylAMocC-like"/>
</dbReference>
<dbReference type="KEGG" id="hmn:HM131_05330"/>
<organism evidence="2 3">
    <name type="scientific">Halobacillus mangrovi</name>
    <dbReference type="NCBI Taxonomy" id="402384"/>
    <lineage>
        <taxon>Bacteria</taxon>
        <taxon>Bacillati</taxon>
        <taxon>Bacillota</taxon>
        <taxon>Bacilli</taxon>
        <taxon>Bacillales</taxon>
        <taxon>Bacillaceae</taxon>
        <taxon>Halobacillus</taxon>
    </lineage>
</organism>
<feature type="domain" description="Xylose isomerase-like TIM barrel" evidence="1">
    <location>
        <begin position="22"/>
        <end position="243"/>
    </location>
</feature>
<dbReference type="STRING" id="402384.HM131_05330"/>